<evidence type="ECO:0000313" key="2">
    <source>
        <dbReference type="EMBL" id="WXB91884.1"/>
    </source>
</evidence>
<feature type="transmembrane region" description="Helical" evidence="1">
    <location>
        <begin position="21"/>
        <end position="38"/>
    </location>
</feature>
<evidence type="ECO:0000313" key="3">
    <source>
        <dbReference type="Proteomes" id="UP001387364"/>
    </source>
</evidence>
<keyword evidence="1" id="KW-0472">Membrane</keyword>
<dbReference type="Proteomes" id="UP001387364">
    <property type="component" value="Chromosome"/>
</dbReference>
<protein>
    <submittedName>
        <fullName evidence="2">Uncharacterized protein</fullName>
    </submittedName>
</protein>
<name>A0ABZ2N2E3_9BACI</name>
<dbReference type="EMBL" id="CP147404">
    <property type="protein sequence ID" value="WXB91884.1"/>
    <property type="molecule type" value="Genomic_DNA"/>
</dbReference>
<organism evidence="2 3">
    <name type="scientific">Bacillus kandeliae</name>
    <dbReference type="NCBI Taxonomy" id="3129297"/>
    <lineage>
        <taxon>Bacteria</taxon>
        <taxon>Bacillati</taxon>
        <taxon>Bacillota</taxon>
        <taxon>Bacilli</taxon>
        <taxon>Bacillales</taxon>
        <taxon>Bacillaceae</taxon>
        <taxon>Bacillus</taxon>
    </lineage>
</organism>
<accession>A0ABZ2N2E3</accession>
<reference evidence="2 3" key="1">
    <citation type="submission" date="2024-02" db="EMBL/GenBank/DDBJ databases">
        <title>Seven novel Bacillus-like species.</title>
        <authorList>
            <person name="Liu G."/>
        </authorList>
    </citation>
    <scope>NUCLEOTIDE SEQUENCE [LARGE SCALE GENOMIC DNA]</scope>
    <source>
        <strain evidence="2 3">FJAT-52991</strain>
    </source>
</reference>
<keyword evidence="3" id="KW-1185">Reference proteome</keyword>
<feature type="transmembrane region" description="Helical" evidence="1">
    <location>
        <begin position="283"/>
        <end position="301"/>
    </location>
</feature>
<feature type="transmembrane region" description="Helical" evidence="1">
    <location>
        <begin position="44"/>
        <end position="66"/>
    </location>
</feature>
<keyword evidence="1" id="KW-0812">Transmembrane</keyword>
<sequence length="331" mass="38123">MSFFKSNKKEQFDIEKLQSDGGKTTFFIGFSLILLGLIDSVKPVPNQFVIGATLSGFCFVLSDFILVGETSVKKSDAIAHYICQMLGVLFLFLLPAFLTMYPFGIDILKKYSDAFTLVALGVSFIIMSYKAIQYQNRKMKNQEDLTLRMNKVRLEQIKINSKTSFEYMKTIEKEYLLGDTLKDKIEFTHKFKSGHTIDEVNYLYNEMSGYKEGGVFFTNNYLSLYIPLFTIIFTVINVLLGALLNWSNSTTLKLIEEELKKEKPRFDNIIDGYNSVFSEVVDALLIGIAIILIFFSFFLYYRNKKQSQQIKYVSFLQSVQTLYNKDCNDVN</sequence>
<keyword evidence="1" id="KW-1133">Transmembrane helix</keyword>
<evidence type="ECO:0000256" key="1">
    <source>
        <dbReference type="SAM" id="Phobius"/>
    </source>
</evidence>
<proteinExistence type="predicted"/>
<feature type="transmembrane region" description="Helical" evidence="1">
    <location>
        <begin position="221"/>
        <end position="244"/>
    </location>
</feature>
<feature type="transmembrane region" description="Helical" evidence="1">
    <location>
        <begin position="78"/>
        <end position="102"/>
    </location>
</feature>
<feature type="transmembrane region" description="Helical" evidence="1">
    <location>
        <begin position="114"/>
        <end position="132"/>
    </location>
</feature>
<gene>
    <name evidence="2" type="ORF">WDJ61_11455</name>
</gene>
<dbReference type="RefSeq" id="WP_338749820.1">
    <property type="nucleotide sequence ID" value="NZ_CP147404.1"/>
</dbReference>